<sequence>MIPIIVKTSGNSIPATPNIAHRPLTSSA</sequence>
<organism evidence="1">
    <name type="scientific">Rhizophora mucronata</name>
    <name type="common">Asiatic mangrove</name>
    <dbReference type="NCBI Taxonomy" id="61149"/>
    <lineage>
        <taxon>Eukaryota</taxon>
        <taxon>Viridiplantae</taxon>
        <taxon>Streptophyta</taxon>
        <taxon>Embryophyta</taxon>
        <taxon>Tracheophyta</taxon>
        <taxon>Spermatophyta</taxon>
        <taxon>Magnoliopsida</taxon>
        <taxon>eudicotyledons</taxon>
        <taxon>Gunneridae</taxon>
        <taxon>Pentapetalae</taxon>
        <taxon>rosids</taxon>
        <taxon>fabids</taxon>
        <taxon>Malpighiales</taxon>
        <taxon>Rhizophoraceae</taxon>
        <taxon>Rhizophora</taxon>
    </lineage>
</organism>
<dbReference type="AlphaFoldDB" id="A0A2P2NRS1"/>
<evidence type="ECO:0000313" key="1">
    <source>
        <dbReference type="EMBL" id="MBX45124.1"/>
    </source>
</evidence>
<protein>
    <submittedName>
        <fullName evidence="1">Chlorophyll a-b binding proteinic</fullName>
    </submittedName>
</protein>
<reference evidence="1" key="1">
    <citation type="submission" date="2018-02" db="EMBL/GenBank/DDBJ databases">
        <title>Rhizophora mucronata_Transcriptome.</title>
        <authorList>
            <person name="Meera S.P."/>
            <person name="Sreeshan A."/>
            <person name="Augustine A."/>
        </authorList>
    </citation>
    <scope>NUCLEOTIDE SEQUENCE</scope>
    <source>
        <tissue evidence="1">Leaf</tissue>
    </source>
</reference>
<name>A0A2P2NRS1_RHIMU</name>
<dbReference type="EMBL" id="GGEC01064640">
    <property type="protein sequence ID" value="MBX45124.1"/>
    <property type="molecule type" value="Transcribed_RNA"/>
</dbReference>
<accession>A0A2P2NRS1</accession>
<proteinExistence type="predicted"/>